<sequence length="360" mass="40577">MFVLDKFVLGPDAASRLRESFVSLSHLYLAGLRIDEEKHKEEREGIELATVAEKLSHGCPYCEAVFATKVRLQKHKLWNHPDRVTVEPKDEQPKLQKTPVKSNTKKRPMENSPPSPVFFKVKKTHEVSTPSQNGELAHQKSERKQHSHSQPSQQIHQSQPALPHPQQSQSQSTSSDAGGSESEGGSLPPSFPDEDPERMKHRRKQKTPKKFTGEQPSISGTFGLKGMTKSSKKDPATTSSGAVPDTQWQRAISERGEVVCPTCSIVTRKTIHGLKKHMEICQKLQDALKCQQCHKQFRSKAGLNYHTMAEHSTKPSGSEGQTGDEHEERERLRRVLKQMGRIKCPSEFRFCFSLFLGLLF</sequence>
<dbReference type="PANTHER" id="PTHR22979">
    <property type="entry name" value="ZINC FINGER PROTEIN-RELATED"/>
    <property type="match status" value="1"/>
</dbReference>
<comment type="caution">
    <text evidence="14">The sequence shown here is derived from an EMBL/GenBank/DDBJ whole genome shotgun (WGS) entry which is preliminary data.</text>
</comment>
<dbReference type="GO" id="GO:0003677">
    <property type="term" value="F:DNA binding"/>
    <property type="evidence" value="ECO:0007669"/>
    <property type="project" value="UniProtKB-KW"/>
</dbReference>
<feature type="region of interest" description="Disordered" evidence="12">
    <location>
        <begin position="310"/>
        <end position="331"/>
    </location>
</feature>
<dbReference type="Pfam" id="PF21276">
    <property type="entry name" value="ZNF512_C2HC"/>
    <property type="match status" value="1"/>
</dbReference>
<dbReference type="PROSITE" id="PS00028">
    <property type="entry name" value="ZINC_FINGER_C2H2_1"/>
    <property type="match status" value="2"/>
</dbReference>
<keyword evidence="7" id="KW-0805">Transcription regulation</keyword>
<dbReference type="InterPro" id="IPR036236">
    <property type="entry name" value="Znf_C2H2_sf"/>
</dbReference>
<evidence type="ECO:0000259" key="13">
    <source>
        <dbReference type="PROSITE" id="PS50157"/>
    </source>
</evidence>
<dbReference type="GO" id="GO:0005634">
    <property type="term" value="C:nucleus"/>
    <property type="evidence" value="ECO:0007669"/>
    <property type="project" value="UniProtKB-SubCell"/>
</dbReference>
<accession>A0AAD3RNA7</accession>
<feature type="compositionally biased region" description="Low complexity" evidence="12">
    <location>
        <begin position="148"/>
        <end position="188"/>
    </location>
</feature>
<evidence type="ECO:0000313" key="14">
    <source>
        <dbReference type="EMBL" id="GLD74701.1"/>
    </source>
</evidence>
<keyword evidence="6" id="KW-0862">Zinc</keyword>
<evidence type="ECO:0000256" key="1">
    <source>
        <dbReference type="ARBA" id="ARBA00004123"/>
    </source>
</evidence>
<dbReference type="EMBL" id="BRZM01002429">
    <property type="protein sequence ID" value="GLD74701.1"/>
    <property type="molecule type" value="Genomic_DNA"/>
</dbReference>
<gene>
    <name evidence="14" type="ORF">AKAME5_002603300</name>
</gene>
<dbReference type="PANTHER" id="PTHR22979:SF3">
    <property type="entry name" value="ZINC FINGER PROTEIN 512B"/>
    <property type="match status" value="1"/>
</dbReference>
<name>A0AAD3RNA7_LATJO</name>
<keyword evidence="4" id="KW-0677">Repeat</keyword>
<keyword evidence="8" id="KW-0238">DNA-binding</keyword>
<dbReference type="InterPro" id="IPR013087">
    <property type="entry name" value="Znf_C2H2_type"/>
</dbReference>
<dbReference type="InterPro" id="IPR052274">
    <property type="entry name" value="Krueppel_C2H2_Zn-finger"/>
</dbReference>
<dbReference type="Gene3D" id="3.30.160.60">
    <property type="entry name" value="Classic Zinc Finger"/>
    <property type="match status" value="1"/>
</dbReference>
<evidence type="ECO:0000256" key="12">
    <source>
        <dbReference type="SAM" id="MobiDB-lite"/>
    </source>
</evidence>
<dbReference type="SMART" id="SM00355">
    <property type="entry name" value="ZnF_C2H2"/>
    <property type="match status" value="2"/>
</dbReference>
<dbReference type="GO" id="GO:0008270">
    <property type="term" value="F:zinc ion binding"/>
    <property type="evidence" value="ECO:0007669"/>
    <property type="project" value="UniProtKB-KW"/>
</dbReference>
<protein>
    <submittedName>
        <fullName evidence="14">Zinc finger protein 512B isoform X1</fullName>
    </submittedName>
</protein>
<evidence type="ECO:0000256" key="5">
    <source>
        <dbReference type="ARBA" id="ARBA00022771"/>
    </source>
</evidence>
<keyword evidence="3" id="KW-0479">Metal-binding</keyword>
<feature type="domain" description="C2H2-type" evidence="13">
    <location>
        <begin position="288"/>
        <end position="316"/>
    </location>
</feature>
<evidence type="ECO:0000256" key="4">
    <source>
        <dbReference type="ARBA" id="ARBA00022737"/>
    </source>
</evidence>
<organism evidence="14 15">
    <name type="scientific">Lates japonicus</name>
    <name type="common">Japanese lates</name>
    <dbReference type="NCBI Taxonomy" id="270547"/>
    <lineage>
        <taxon>Eukaryota</taxon>
        <taxon>Metazoa</taxon>
        <taxon>Chordata</taxon>
        <taxon>Craniata</taxon>
        <taxon>Vertebrata</taxon>
        <taxon>Euteleostomi</taxon>
        <taxon>Actinopterygii</taxon>
        <taxon>Neopterygii</taxon>
        <taxon>Teleostei</taxon>
        <taxon>Neoteleostei</taxon>
        <taxon>Acanthomorphata</taxon>
        <taxon>Carangaria</taxon>
        <taxon>Carangaria incertae sedis</taxon>
        <taxon>Centropomidae</taxon>
        <taxon>Lates</taxon>
    </lineage>
</organism>
<evidence type="ECO:0000256" key="10">
    <source>
        <dbReference type="ARBA" id="ARBA00023242"/>
    </source>
</evidence>
<dbReference type="PROSITE" id="PS50157">
    <property type="entry name" value="ZINC_FINGER_C2H2_2"/>
    <property type="match status" value="1"/>
</dbReference>
<evidence type="ECO:0000256" key="7">
    <source>
        <dbReference type="ARBA" id="ARBA00023015"/>
    </source>
</evidence>
<keyword evidence="15" id="KW-1185">Reference proteome</keyword>
<dbReference type="InterPro" id="IPR048408">
    <property type="entry name" value="ZNF512_C2HC"/>
</dbReference>
<evidence type="ECO:0000256" key="9">
    <source>
        <dbReference type="ARBA" id="ARBA00023163"/>
    </source>
</evidence>
<dbReference type="SUPFAM" id="SSF57667">
    <property type="entry name" value="beta-beta-alpha zinc fingers"/>
    <property type="match status" value="2"/>
</dbReference>
<proteinExistence type="inferred from homology"/>
<evidence type="ECO:0000256" key="8">
    <source>
        <dbReference type="ARBA" id="ARBA00023125"/>
    </source>
</evidence>
<comment type="similarity">
    <text evidence="2">Belongs to the krueppel C2H2-type zinc-finger protein family.</text>
</comment>
<comment type="subcellular location">
    <subcellularLocation>
        <location evidence="1">Nucleus</location>
    </subcellularLocation>
</comment>
<feature type="region of interest" description="Disordered" evidence="12">
    <location>
        <begin position="83"/>
        <end position="246"/>
    </location>
</feature>
<dbReference type="Proteomes" id="UP001279410">
    <property type="component" value="Unassembled WGS sequence"/>
</dbReference>
<keyword evidence="10" id="KW-0539">Nucleus</keyword>
<evidence type="ECO:0000256" key="2">
    <source>
        <dbReference type="ARBA" id="ARBA00006991"/>
    </source>
</evidence>
<evidence type="ECO:0000256" key="3">
    <source>
        <dbReference type="ARBA" id="ARBA00022723"/>
    </source>
</evidence>
<dbReference type="FunFam" id="3.30.160.60:FF:000820">
    <property type="entry name" value="Zinc finger protein 512B"/>
    <property type="match status" value="1"/>
</dbReference>
<evidence type="ECO:0000256" key="11">
    <source>
        <dbReference type="PROSITE-ProRule" id="PRU00042"/>
    </source>
</evidence>
<feature type="compositionally biased region" description="Basic residues" evidence="12">
    <location>
        <begin position="199"/>
        <end position="209"/>
    </location>
</feature>
<feature type="compositionally biased region" description="Basic and acidic residues" evidence="12">
    <location>
        <begin position="83"/>
        <end position="94"/>
    </location>
</feature>
<keyword evidence="9" id="KW-0804">Transcription</keyword>
<keyword evidence="5 11" id="KW-0863">Zinc-finger</keyword>
<reference evidence="14" key="1">
    <citation type="submission" date="2022-08" db="EMBL/GenBank/DDBJ databases">
        <title>Genome sequencing of akame (Lates japonicus).</title>
        <authorList>
            <person name="Hashiguchi Y."/>
            <person name="Takahashi H."/>
        </authorList>
    </citation>
    <scope>NUCLEOTIDE SEQUENCE</scope>
    <source>
        <strain evidence="14">Kochi</strain>
    </source>
</reference>
<dbReference type="AlphaFoldDB" id="A0AAD3RNA7"/>
<evidence type="ECO:0000256" key="6">
    <source>
        <dbReference type="ARBA" id="ARBA00022833"/>
    </source>
</evidence>
<feature type="compositionally biased region" description="Polar residues" evidence="12">
    <location>
        <begin position="236"/>
        <end position="246"/>
    </location>
</feature>
<evidence type="ECO:0000313" key="15">
    <source>
        <dbReference type="Proteomes" id="UP001279410"/>
    </source>
</evidence>